<evidence type="ECO:0000313" key="8">
    <source>
        <dbReference type="EMBL" id="SEF97727.1"/>
    </source>
</evidence>
<reference evidence="8 9" key="1">
    <citation type="submission" date="2016-10" db="EMBL/GenBank/DDBJ databases">
        <authorList>
            <person name="de Groot N.N."/>
        </authorList>
    </citation>
    <scope>NUCLEOTIDE SEQUENCE [LARGE SCALE GENOMIC DNA]</scope>
    <source>
        <strain evidence="8 9">Nm13</strain>
    </source>
</reference>
<gene>
    <name evidence="8" type="ORF">SAMN05216334_1188</name>
</gene>
<keyword evidence="4" id="KW-0378">Hydrolase</keyword>
<comment type="similarity">
    <text evidence="5">Belongs to the YicC/YloC family.</text>
</comment>
<evidence type="ECO:0000256" key="5">
    <source>
        <dbReference type="ARBA" id="ARBA00035648"/>
    </source>
</evidence>
<proteinExistence type="inferred from homology"/>
<dbReference type="PANTHER" id="PTHR30636:SF3">
    <property type="entry name" value="UPF0701 PROTEIN YICC"/>
    <property type="match status" value="1"/>
</dbReference>
<dbReference type="OrthoDB" id="9771229at2"/>
<dbReference type="InterPro" id="IPR013527">
    <property type="entry name" value="YicC-like_N"/>
</dbReference>
<evidence type="ECO:0000256" key="4">
    <source>
        <dbReference type="ARBA" id="ARBA00022801"/>
    </source>
</evidence>
<accession>A0A1H5WFZ4</accession>
<dbReference type="Proteomes" id="UP000236753">
    <property type="component" value="Unassembled WGS sequence"/>
</dbReference>
<dbReference type="Pfam" id="PF08340">
    <property type="entry name" value="YicC-like_C"/>
    <property type="match status" value="1"/>
</dbReference>
<feature type="domain" description="Endoribonuclease YicC-like N-terminal" evidence="6">
    <location>
        <begin position="2"/>
        <end position="155"/>
    </location>
</feature>
<evidence type="ECO:0000256" key="3">
    <source>
        <dbReference type="ARBA" id="ARBA00022759"/>
    </source>
</evidence>
<keyword evidence="3" id="KW-0255">Endonuclease</keyword>
<evidence type="ECO:0000313" key="9">
    <source>
        <dbReference type="Proteomes" id="UP000236753"/>
    </source>
</evidence>
<dbReference type="NCBIfam" id="TIGR00255">
    <property type="entry name" value="YicC/YloC family endoribonuclease"/>
    <property type="match status" value="1"/>
</dbReference>
<dbReference type="EMBL" id="FNUX01000018">
    <property type="protein sequence ID" value="SEF97727.1"/>
    <property type="molecule type" value="Genomic_DNA"/>
</dbReference>
<feature type="domain" description="Endoribonuclease YicC-like C-terminal" evidence="7">
    <location>
        <begin position="175"/>
        <end position="289"/>
    </location>
</feature>
<sequence length="289" mass="33177">MIFSMTGYAAVSQETPHGSFSIEIRSVNNRYLDILFRLPDEFRKQEAVMRELLTTQLSRGKIECRLNFSPSTGTVNLPQLDHTLLEQLLQLEQTIKTRHAVAASLTVAEILKWPGILGSNHARSIEELDEITVMLLQTALNDLKAARIREGNKLKSILLNRIEQMRQLLQIASPRIPALIAAFEEKLRTRLEEILGNYENERIHQEITLFAGKIDVDEELSRLHAHLHEVEHILDKGGYVGKRLDFMMQELHREANTIGSKSIDLEITRISMELKVIIEQMREQVQNIE</sequence>
<dbReference type="AlphaFoldDB" id="A0A1H5WFZ4"/>
<dbReference type="GO" id="GO:0004521">
    <property type="term" value="F:RNA endonuclease activity"/>
    <property type="evidence" value="ECO:0007669"/>
    <property type="project" value="InterPro"/>
</dbReference>
<dbReference type="RefSeq" id="WP_103966904.1">
    <property type="nucleotide sequence ID" value="NZ_FNUX01000018.1"/>
</dbReference>
<dbReference type="InterPro" id="IPR013551">
    <property type="entry name" value="YicC-like_C"/>
</dbReference>
<evidence type="ECO:0000259" key="7">
    <source>
        <dbReference type="Pfam" id="PF08340"/>
    </source>
</evidence>
<dbReference type="Pfam" id="PF03755">
    <property type="entry name" value="YicC-like_N"/>
    <property type="match status" value="1"/>
</dbReference>
<dbReference type="GO" id="GO:0016787">
    <property type="term" value="F:hydrolase activity"/>
    <property type="evidence" value="ECO:0007669"/>
    <property type="project" value="UniProtKB-KW"/>
</dbReference>
<keyword evidence="2" id="KW-0540">Nuclease</keyword>
<evidence type="ECO:0000256" key="2">
    <source>
        <dbReference type="ARBA" id="ARBA00022722"/>
    </source>
</evidence>
<organism evidence="8 9">
    <name type="scientific">Nitrosomonas ureae</name>
    <dbReference type="NCBI Taxonomy" id="44577"/>
    <lineage>
        <taxon>Bacteria</taxon>
        <taxon>Pseudomonadati</taxon>
        <taxon>Pseudomonadota</taxon>
        <taxon>Betaproteobacteria</taxon>
        <taxon>Nitrosomonadales</taxon>
        <taxon>Nitrosomonadaceae</taxon>
        <taxon>Nitrosomonas</taxon>
    </lineage>
</organism>
<evidence type="ECO:0000259" key="6">
    <source>
        <dbReference type="Pfam" id="PF03755"/>
    </source>
</evidence>
<dbReference type="InterPro" id="IPR005229">
    <property type="entry name" value="YicC/YloC-like"/>
</dbReference>
<comment type="cofactor">
    <cofactor evidence="1">
        <name>a divalent metal cation</name>
        <dbReference type="ChEBI" id="CHEBI:60240"/>
    </cofactor>
</comment>
<dbReference type="PANTHER" id="PTHR30636">
    <property type="entry name" value="UPF0701 PROTEIN YICC"/>
    <property type="match status" value="1"/>
</dbReference>
<evidence type="ECO:0000256" key="1">
    <source>
        <dbReference type="ARBA" id="ARBA00001968"/>
    </source>
</evidence>
<name>A0A1H5WFZ4_9PROT</name>
<protein>
    <submittedName>
        <fullName evidence="8">TIGR00255 family protein</fullName>
    </submittedName>
</protein>